<evidence type="ECO:0000256" key="2">
    <source>
        <dbReference type="ARBA" id="ARBA00023125"/>
    </source>
</evidence>
<dbReference type="Gene3D" id="1.10.150.130">
    <property type="match status" value="1"/>
</dbReference>
<dbReference type="SUPFAM" id="SSF56349">
    <property type="entry name" value="DNA breaking-rejoining enzymes"/>
    <property type="match status" value="1"/>
</dbReference>
<keyword evidence="1" id="KW-0229">DNA integration</keyword>
<dbReference type="Gene3D" id="1.10.443.10">
    <property type="entry name" value="Intergrase catalytic core"/>
    <property type="match status" value="1"/>
</dbReference>
<dbReference type="InterPro" id="IPR002104">
    <property type="entry name" value="Integrase_catalytic"/>
</dbReference>
<reference evidence="5" key="2">
    <citation type="submission" date="2022-09" db="EMBL/GenBank/DDBJ databases">
        <authorList>
            <person name="Sun Q."/>
            <person name="Ohkuma M."/>
        </authorList>
    </citation>
    <scope>NUCLEOTIDE SEQUENCE</scope>
    <source>
        <strain evidence="5">JCM 13583</strain>
    </source>
</reference>
<dbReference type="AlphaFoldDB" id="A0AA37F8X7"/>
<dbReference type="InterPro" id="IPR050090">
    <property type="entry name" value="Tyrosine_recombinase_XerCD"/>
</dbReference>
<dbReference type="InterPro" id="IPR013762">
    <property type="entry name" value="Integrase-like_cat_sf"/>
</dbReference>
<accession>A0AA37F8X7</accession>
<reference evidence="5" key="1">
    <citation type="journal article" date="2014" name="Int. J. Syst. Evol. Microbiol.">
        <title>Complete genome sequence of Corynebacterium casei LMG S-19264T (=DSM 44701T), isolated from a smear-ripened cheese.</title>
        <authorList>
            <consortium name="US DOE Joint Genome Institute (JGI-PGF)"/>
            <person name="Walter F."/>
            <person name="Albersmeier A."/>
            <person name="Kalinowski J."/>
            <person name="Ruckert C."/>
        </authorList>
    </citation>
    <scope>NUCLEOTIDE SEQUENCE</scope>
    <source>
        <strain evidence="5">JCM 13583</strain>
    </source>
</reference>
<protein>
    <recommendedName>
        <fullName evidence="4">Tyr recombinase domain-containing protein</fullName>
    </recommendedName>
</protein>
<evidence type="ECO:0000256" key="3">
    <source>
        <dbReference type="ARBA" id="ARBA00023172"/>
    </source>
</evidence>
<dbReference type="GO" id="GO:0006310">
    <property type="term" value="P:DNA recombination"/>
    <property type="evidence" value="ECO:0007669"/>
    <property type="project" value="UniProtKB-KW"/>
</dbReference>
<dbReference type="Pfam" id="PF00589">
    <property type="entry name" value="Phage_integrase"/>
    <property type="match status" value="1"/>
</dbReference>
<gene>
    <name evidence="5" type="ORF">GCM10007108_04190</name>
</gene>
<dbReference type="PROSITE" id="PS51898">
    <property type="entry name" value="TYR_RECOMBINASE"/>
    <property type="match status" value="1"/>
</dbReference>
<proteinExistence type="predicted"/>
<dbReference type="GO" id="GO:0003677">
    <property type="term" value="F:DNA binding"/>
    <property type="evidence" value="ECO:0007669"/>
    <property type="project" value="UniProtKB-KW"/>
</dbReference>
<organism evidence="5 6">
    <name type="scientific">Thermogymnomonas acidicola</name>
    <dbReference type="NCBI Taxonomy" id="399579"/>
    <lineage>
        <taxon>Archaea</taxon>
        <taxon>Methanobacteriati</taxon>
        <taxon>Thermoplasmatota</taxon>
        <taxon>Thermoplasmata</taxon>
        <taxon>Thermoplasmatales</taxon>
        <taxon>Thermogymnomonas</taxon>
    </lineage>
</organism>
<feature type="domain" description="Tyr recombinase" evidence="4">
    <location>
        <begin position="99"/>
        <end position="284"/>
    </location>
</feature>
<dbReference type="Proteomes" id="UP000632195">
    <property type="component" value="Unassembled WGS sequence"/>
</dbReference>
<keyword evidence="6" id="KW-1185">Reference proteome</keyword>
<evidence type="ECO:0000313" key="6">
    <source>
        <dbReference type="Proteomes" id="UP000632195"/>
    </source>
</evidence>
<dbReference type="PANTHER" id="PTHR30349:SF41">
    <property type="entry name" value="INTEGRASE_RECOMBINASE PROTEIN MJ0367-RELATED"/>
    <property type="match status" value="1"/>
</dbReference>
<dbReference type="InterPro" id="IPR011010">
    <property type="entry name" value="DNA_brk_join_enz"/>
</dbReference>
<dbReference type="EMBL" id="BMNY01000001">
    <property type="protein sequence ID" value="GGM69292.1"/>
    <property type="molecule type" value="Genomic_DNA"/>
</dbReference>
<sequence>MDKQMNGDLESKLQEYRLWALTMGRYSPSTVQRAMRRIRELSRVLDIFNPSQAKIMDFFAKEIEKGVKPHTLNNQRKDLASWFRFLGIKMDLPKFKEPPLPDPWIPADEEVKRIISAAGNSGDMGSSSRNKVIVELLFFGGIRIGELISINLEDIRSTGIRIRSEKGEAERIIGLPTEVMNEIREYIEYYRYNSDPAALFTTRRGRMSYHYVRNILGRIGARAGVPRFHAHAARHRCATALLRGIFGQKPLDIRMVQIHLGHRSLRTTERYTHITQEEVAEQVRERLTQFFQFDEKVIQMHESLHAPHGAARI</sequence>
<name>A0AA37F8X7_9ARCH</name>
<keyword evidence="2" id="KW-0238">DNA-binding</keyword>
<evidence type="ECO:0000256" key="1">
    <source>
        <dbReference type="ARBA" id="ARBA00022908"/>
    </source>
</evidence>
<comment type="caution">
    <text evidence="5">The sequence shown here is derived from an EMBL/GenBank/DDBJ whole genome shotgun (WGS) entry which is preliminary data.</text>
</comment>
<dbReference type="RefSeq" id="WP_188679892.1">
    <property type="nucleotide sequence ID" value="NZ_BMNY01000001.1"/>
</dbReference>
<dbReference type="PANTHER" id="PTHR30349">
    <property type="entry name" value="PHAGE INTEGRASE-RELATED"/>
    <property type="match status" value="1"/>
</dbReference>
<evidence type="ECO:0000313" key="5">
    <source>
        <dbReference type="EMBL" id="GGM69292.1"/>
    </source>
</evidence>
<dbReference type="GO" id="GO:0015074">
    <property type="term" value="P:DNA integration"/>
    <property type="evidence" value="ECO:0007669"/>
    <property type="project" value="UniProtKB-KW"/>
</dbReference>
<keyword evidence="3" id="KW-0233">DNA recombination</keyword>
<evidence type="ECO:0000259" key="4">
    <source>
        <dbReference type="PROSITE" id="PS51898"/>
    </source>
</evidence>
<dbReference type="InterPro" id="IPR010998">
    <property type="entry name" value="Integrase_recombinase_N"/>
</dbReference>